<feature type="domain" description="DNA polymerase III subunit gamma/ tau C-terminal" evidence="1">
    <location>
        <begin position="25"/>
        <end position="137"/>
    </location>
</feature>
<dbReference type="EMBL" id="UINC01164732">
    <property type="protein sequence ID" value="SVD65733.1"/>
    <property type="molecule type" value="Genomic_DNA"/>
</dbReference>
<reference evidence="2" key="1">
    <citation type="submission" date="2018-05" db="EMBL/GenBank/DDBJ databases">
        <authorList>
            <person name="Lanie J.A."/>
            <person name="Ng W.-L."/>
            <person name="Kazmierczak K.M."/>
            <person name="Andrzejewski T.M."/>
            <person name="Davidsen T.M."/>
            <person name="Wayne K.J."/>
            <person name="Tettelin H."/>
            <person name="Glass J.I."/>
            <person name="Rusch D."/>
            <person name="Podicherti R."/>
            <person name="Tsui H.-C.T."/>
            <person name="Winkler M.E."/>
        </authorList>
    </citation>
    <scope>NUCLEOTIDE SEQUENCE</scope>
</reference>
<gene>
    <name evidence="2" type="ORF">METZ01_LOCUS418587</name>
</gene>
<evidence type="ECO:0000313" key="2">
    <source>
        <dbReference type="EMBL" id="SVD65733.1"/>
    </source>
</evidence>
<dbReference type="AlphaFoldDB" id="A0A382X465"/>
<accession>A0A382X465</accession>
<dbReference type="Pfam" id="PF12362">
    <property type="entry name" value="DUF3646"/>
    <property type="match status" value="1"/>
</dbReference>
<proteinExistence type="predicted"/>
<sequence length="140" mass="16428">MTENYIGKKDKEDEELNSENNLTIGSFEELLVFVKSKKEMALYTDLSDKLRLIDYKLGYIKCSIEGEYSDIFITNIRNKLNVLTGKEWDINISEEESMMPYSQLKDLKLEEKKENVKKNPLVESLMREFPKSELSEIKDN</sequence>
<dbReference type="InterPro" id="IPR022107">
    <property type="entry name" value="DNA_pol_III_gamma/tau_C"/>
</dbReference>
<evidence type="ECO:0000259" key="1">
    <source>
        <dbReference type="Pfam" id="PF12362"/>
    </source>
</evidence>
<name>A0A382X465_9ZZZZ</name>
<protein>
    <recommendedName>
        <fullName evidence="1">DNA polymerase III subunit gamma/ tau C-terminal domain-containing protein</fullName>
    </recommendedName>
</protein>
<organism evidence="2">
    <name type="scientific">marine metagenome</name>
    <dbReference type="NCBI Taxonomy" id="408172"/>
    <lineage>
        <taxon>unclassified sequences</taxon>
        <taxon>metagenomes</taxon>
        <taxon>ecological metagenomes</taxon>
    </lineage>
</organism>